<dbReference type="Pfam" id="PF01841">
    <property type="entry name" value="Transglut_core"/>
    <property type="match status" value="1"/>
</dbReference>
<dbReference type="SUPFAM" id="SSF54001">
    <property type="entry name" value="Cysteine proteinases"/>
    <property type="match status" value="1"/>
</dbReference>
<dbReference type="AlphaFoldDB" id="A0AAP6JCR5"/>
<organism evidence="2 3">
    <name type="scientific">Natronospira elongata</name>
    <dbReference type="NCBI Taxonomy" id="3110268"/>
    <lineage>
        <taxon>Bacteria</taxon>
        <taxon>Pseudomonadati</taxon>
        <taxon>Pseudomonadota</taxon>
        <taxon>Gammaproteobacteria</taxon>
        <taxon>Natronospirales</taxon>
        <taxon>Natronospiraceae</taxon>
        <taxon>Natronospira</taxon>
    </lineage>
</organism>
<dbReference type="PANTHER" id="PTHR33490:SF12">
    <property type="entry name" value="BLL5557 PROTEIN"/>
    <property type="match status" value="1"/>
</dbReference>
<comment type="caution">
    <text evidence="2">The sequence shown here is derived from an EMBL/GenBank/DDBJ whole genome shotgun (WGS) entry which is preliminary data.</text>
</comment>
<dbReference type="InterPro" id="IPR013589">
    <property type="entry name" value="Bac_transglu_N"/>
</dbReference>
<dbReference type="InterPro" id="IPR038765">
    <property type="entry name" value="Papain-like_cys_pep_sf"/>
</dbReference>
<evidence type="ECO:0000313" key="3">
    <source>
        <dbReference type="Proteomes" id="UP001302316"/>
    </source>
</evidence>
<dbReference type="Gene3D" id="3.10.620.30">
    <property type="match status" value="1"/>
</dbReference>
<dbReference type="Pfam" id="PF08379">
    <property type="entry name" value="Bact_transglu_N"/>
    <property type="match status" value="1"/>
</dbReference>
<reference evidence="2 3" key="1">
    <citation type="submission" date="2023-12" db="EMBL/GenBank/DDBJ databases">
        <title>Whole-genome sequencing of halo(alkali)philic microorganisms from hypersaline lakes.</title>
        <authorList>
            <person name="Sorokin D.Y."/>
            <person name="Merkel A.Y."/>
            <person name="Messina E."/>
            <person name="Yakimov M."/>
        </authorList>
    </citation>
    <scope>NUCLEOTIDE SEQUENCE [LARGE SCALE GENOMIC DNA]</scope>
    <source>
        <strain evidence="2 3">AB-CW1</strain>
    </source>
</reference>
<dbReference type="EMBL" id="JAYGII010000002">
    <property type="protein sequence ID" value="MEA5444526.1"/>
    <property type="molecule type" value="Genomic_DNA"/>
</dbReference>
<name>A0AAP6JCR5_9GAMM</name>
<dbReference type="Proteomes" id="UP001302316">
    <property type="component" value="Unassembled WGS sequence"/>
</dbReference>
<dbReference type="InterPro" id="IPR002931">
    <property type="entry name" value="Transglutaminase-like"/>
</dbReference>
<proteinExistence type="predicted"/>
<accession>A0AAP6JCR5</accession>
<dbReference type="SMART" id="SM00460">
    <property type="entry name" value="TGc"/>
    <property type="match status" value="1"/>
</dbReference>
<dbReference type="PANTHER" id="PTHR33490">
    <property type="entry name" value="BLR5614 PROTEIN-RELATED"/>
    <property type="match status" value="1"/>
</dbReference>
<dbReference type="RefSeq" id="WP_346049816.1">
    <property type="nucleotide sequence ID" value="NZ_JAYGII010000002.1"/>
</dbReference>
<dbReference type="Gene3D" id="2.60.40.2250">
    <property type="match status" value="1"/>
</dbReference>
<evidence type="ECO:0000259" key="1">
    <source>
        <dbReference type="SMART" id="SM00460"/>
    </source>
</evidence>
<feature type="domain" description="Transglutaminase-like" evidence="1">
    <location>
        <begin position="163"/>
        <end position="223"/>
    </location>
</feature>
<sequence length="265" mass="29962">MIGRVDLESHFDIRFHASMETPLLLMLRPRACEHQWISQDEFHLSPIVTIREYQDVHGNRCQRIMVPAGHCRIHGMARVAVPLHPAIDQTLSFTPVEQVPDAVIPYLLPSRYCESDRLDELAWRIVGDAPSGYAQVKRIVDWISEQIAYRPGEGHELISATEVYSRGYGVCRDLAHLGVGLCRALSIPARFVSGYLHELEPMDLHAWFEVWLGEHWHAFDPTQEGKGGDRLVLGVGRDGADVPIFHQFGPPLKVESMTFSVSRVP</sequence>
<keyword evidence="3" id="KW-1185">Reference proteome</keyword>
<gene>
    <name evidence="2" type="ORF">VCB98_01660</name>
</gene>
<protein>
    <submittedName>
        <fullName evidence="2">Transglutaminase domain-containing protein</fullName>
    </submittedName>
</protein>
<evidence type="ECO:0000313" key="2">
    <source>
        <dbReference type="EMBL" id="MEA5444526.1"/>
    </source>
</evidence>